<dbReference type="FunFam" id="3.40.50.2300:FF:000018">
    <property type="entry name" value="DNA-binding transcriptional regulator NtrC"/>
    <property type="match status" value="1"/>
</dbReference>
<keyword evidence="2" id="KW-0902">Two-component regulatory system</keyword>
<dbReference type="RefSeq" id="WP_244567908.1">
    <property type="nucleotide sequence ID" value="NZ_LT670818.1"/>
</dbReference>
<keyword evidence="1 6" id="KW-0597">Phosphoprotein</keyword>
<keyword evidence="5" id="KW-0804">Transcription</keyword>
<evidence type="ECO:0000259" key="8">
    <source>
        <dbReference type="PROSITE" id="PS50110"/>
    </source>
</evidence>
<evidence type="ECO:0000313" key="10">
    <source>
        <dbReference type="Proteomes" id="UP000190675"/>
    </source>
</evidence>
<keyword evidence="3" id="KW-0805">Transcription regulation</keyword>
<evidence type="ECO:0000256" key="3">
    <source>
        <dbReference type="ARBA" id="ARBA00023015"/>
    </source>
</evidence>
<dbReference type="SMART" id="SM00421">
    <property type="entry name" value="HTH_LUXR"/>
    <property type="match status" value="1"/>
</dbReference>
<evidence type="ECO:0000259" key="7">
    <source>
        <dbReference type="PROSITE" id="PS50043"/>
    </source>
</evidence>
<dbReference type="SMART" id="SM00448">
    <property type="entry name" value="REC"/>
    <property type="match status" value="1"/>
</dbReference>
<dbReference type="Gene3D" id="1.10.10.10">
    <property type="entry name" value="Winged helix-like DNA-binding domain superfamily/Winged helix DNA-binding domain"/>
    <property type="match status" value="1"/>
</dbReference>
<dbReference type="InterPro" id="IPR036388">
    <property type="entry name" value="WH-like_DNA-bd_sf"/>
</dbReference>
<keyword evidence="4" id="KW-0238">DNA-binding</keyword>
<dbReference type="GO" id="GO:0006355">
    <property type="term" value="P:regulation of DNA-templated transcription"/>
    <property type="evidence" value="ECO:0007669"/>
    <property type="project" value="InterPro"/>
</dbReference>
<dbReference type="PROSITE" id="PS50110">
    <property type="entry name" value="RESPONSE_REGULATORY"/>
    <property type="match status" value="1"/>
</dbReference>
<evidence type="ECO:0000256" key="6">
    <source>
        <dbReference type="PROSITE-ProRule" id="PRU00169"/>
    </source>
</evidence>
<dbReference type="GO" id="GO:0000160">
    <property type="term" value="P:phosphorelay signal transduction system"/>
    <property type="evidence" value="ECO:0007669"/>
    <property type="project" value="UniProtKB-KW"/>
</dbReference>
<dbReference type="Pfam" id="PF00072">
    <property type="entry name" value="Response_reg"/>
    <property type="match status" value="1"/>
</dbReference>
<dbReference type="GO" id="GO:0003677">
    <property type="term" value="F:DNA binding"/>
    <property type="evidence" value="ECO:0007669"/>
    <property type="project" value="UniProtKB-KW"/>
</dbReference>
<dbReference type="CDD" id="cd06170">
    <property type="entry name" value="LuxR_C_like"/>
    <property type="match status" value="1"/>
</dbReference>
<feature type="modified residue" description="4-aspartylphosphate" evidence="6">
    <location>
        <position position="67"/>
    </location>
</feature>
<protein>
    <submittedName>
        <fullName evidence="9">Two-component response regulator, FixJ family, consists of REC and HTH domains</fullName>
    </submittedName>
</protein>
<dbReference type="CDD" id="cd17537">
    <property type="entry name" value="REC_FixJ"/>
    <property type="match status" value="1"/>
</dbReference>
<dbReference type="AlphaFoldDB" id="A0A1M5L0T9"/>
<feature type="domain" description="Response regulatory" evidence="8">
    <location>
        <begin position="18"/>
        <end position="132"/>
    </location>
</feature>
<feature type="domain" description="HTH luxR-type" evidence="7">
    <location>
        <begin position="148"/>
        <end position="213"/>
    </location>
</feature>
<dbReference type="SUPFAM" id="SSF46894">
    <property type="entry name" value="C-terminal effector domain of the bipartite response regulators"/>
    <property type="match status" value="1"/>
</dbReference>
<organism evidence="9 10">
    <name type="scientific">Bradyrhizobium erythrophlei</name>
    <dbReference type="NCBI Taxonomy" id="1437360"/>
    <lineage>
        <taxon>Bacteria</taxon>
        <taxon>Pseudomonadati</taxon>
        <taxon>Pseudomonadota</taxon>
        <taxon>Alphaproteobacteria</taxon>
        <taxon>Hyphomicrobiales</taxon>
        <taxon>Nitrobacteraceae</taxon>
        <taxon>Bradyrhizobium</taxon>
    </lineage>
</organism>
<dbReference type="SUPFAM" id="SSF52172">
    <property type="entry name" value="CheY-like"/>
    <property type="match status" value="1"/>
</dbReference>
<evidence type="ECO:0000256" key="2">
    <source>
        <dbReference type="ARBA" id="ARBA00023012"/>
    </source>
</evidence>
<dbReference type="EMBL" id="LT670818">
    <property type="protein sequence ID" value="SHG58043.1"/>
    <property type="molecule type" value="Genomic_DNA"/>
</dbReference>
<gene>
    <name evidence="9" type="ORF">SAMN05444169_3158</name>
</gene>
<dbReference type="Proteomes" id="UP000190675">
    <property type="component" value="Chromosome I"/>
</dbReference>
<dbReference type="PROSITE" id="PS50043">
    <property type="entry name" value="HTH_LUXR_2"/>
    <property type="match status" value="1"/>
</dbReference>
<dbReference type="PANTHER" id="PTHR44688:SF16">
    <property type="entry name" value="DNA-BINDING TRANSCRIPTIONAL ACTIVATOR DEVR_DOSR"/>
    <property type="match status" value="1"/>
</dbReference>
<dbReference type="InterPro" id="IPR000792">
    <property type="entry name" value="Tscrpt_reg_LuxR_C"/>
</dbReference>
<reference evidence="9 10" key="1">
    <citation type="submission" date="2016-11" db="EMBL/GenBank/DDBJ databases">
        <authorList>
            <person name="Jaros S."/>
            <person name="Januszkiewicz K."/>
            <person name="Wedrychowicz H."/>
        </authorList>
    </citation>
    <scope>NUCLEOTIDE SEQUENCE [LARGE SCALE GENOMIC DNA]</scope>
    <source>
        <strain evidence="9 10">GAS242</strain>
    </source>
</reference>
<evidence type="ECO:0000313" key="9">
    <source>
        <dbReference type="EMBL" id="SHG58043.1"/>
    </source>
</evidence>
<sequence length="222" mass="24490">MIYQIKSSPEPARANEPIVFVIDDDESMRRALTNLFQSVGLQVKAFGSAPEILQRQLPDVTSCLVLDIRLPGLSGLDAQNELAKANIHIPIIFMTGHGDIPMTVRAMKSGAVDFLTKPFRDQDMLDAVLAAIERDRKRREAEKITANLQALFETLTARERDVLALVTSGLMNKQVAAEIGLAEITVKIYRGHIMKKMGARSLADLIRIAETLGIRRARASGL</sequence>
<evidence type="ECO:0000256" key="4">
    <source>
        <dbReference type="ARBA" id="ARBA00023125"/>
    </source>
</evidence>
<name>A0A1M5L0T9_9BRAD</name>
<dbReference type="Gene3D" id="3.40.50.2300">
    <property type="match status" value="1"/>
</dbReference>
<dbReference type="PRINTS" id="PR00038">
    <property type="entry name" value="HTHLUXR"/>
</dbReference>
<proteinExistence type="predicted"/>
<evidence type="ECO:0000256" key="1">
    <source>
        <dbReference type="ARBA" id="ARBA00022553"/>
    </source>
</evidence>
<dbReference type="InterPro" id="IPR016032">
    <property type="entry name" value="Sig_transdc_resp-reg_C-effctor"/>
</dbReference>
<accession>A0A1M5L0T9</accession>
<dbReference type="Pfam" id="PF00196">
    <property type="entry name" value="GerE"/>
    <property type="match status" value="1"/>
</dbReference>
<dbReference type="PROSITE" id="PS00622">
    <property type="entry name" value="HTH_LUXR_1"/>
    <property type="match status" value="1"/>
</dbReference>
<dbReference type="InterPro" id="IPR001789">
    <property type="entry name" value="Sig_transdc_resp-reg_receiver"/>
</dbReference>
<dbReference type="PANTHER" id="PTHR44688">
    <property type="entry name" value="DNA-BINDING TRANSCRIPTIONAL ACTIVATOR DEVR_DOSR"/>
    <property type="match status" value="1"/>
</dbReference>
<dbReference type="InterPro" id="IPR011006">
    <property type="entry name" value="CheY-like_superfamily"/>
</dbReference>
<evidence type="ECO:0000256" key="5">
    <source>
        <dbReference type="ARBA" id="ARBA00023163"/>
    </source>
</evidence>